<dbReference type="PROSITE" id="PS50878">
    <property type="entry name" value="RT_POL"/>
    <property type="match status" value="1"/>
</dbReference>
<evidence type="ECO:0000259" key="1">
    <source>
        <dbReference type="PROSITE" id="PS50878"/>
    </source>
</evidence>
<keyword evidence="2" id="KW-0808">Transferase</keyword>
<dbReference type="InterPro" id="IPR036691">
    <property type="entry name" value="Endo/exonu/phosph_ase_sf"/>
</dbReference>
<evidence type="ECO:0000313" key="3">
    <source>
        <dbReference type="Proteomes" id="UP000634136"/>
    </source>
</evidence>
<name>A0A835CGX1_9FABA</name>
<keyword evidence="3" id="KW-1185">Reference proteome</keyword>
<dbReference type="CDD" id="cd01650">
    <property type="entry name" value="RT_nLTR_like"/>
    <property type="match status" value="1"/>
</dbReference>
<dbReference type="Pfam" id="PF03372">
    <property type="entry name" value="Exo_endo_phos"/>
    <property type="match status" value="1"/>
</dbReference>
<dbReference type="OrthoDB" id="1434716at2759"/>
<dbReference type="Gene3D" id="3.60.10.10">
    <property type="entry name" value="Endonuclease/exonuclease/phosphatase"/>
    <property type="match status" value="1"/>
</dbReference>
<dbReference type="InterPro" id="IPR043502">
    <property type="entry name" value="DNA/RNA_pol_sf"/>
</dbReference>
<dbReference type="Pfam" id="PF00078">
    <property type="entry name" value="RVT_1"/>
    <property type="match status" value="1"/>
</dbReference>
<dbReference type="PANTHER" id="PTHR31635">
    <property type="entry name" value="REVERSE TRANSCRIPTASE DOMAIN-CONTAINING PROTEIN-RELATED"/>
    <property type="match status" value="1"/>
</dbReference>
<keyword evidence="2" id="KW-0695">RNA-directed DNA polymerase</keyword>
<dbReference type="InterPro" id="IPR005135">
    <property type="entry name" value="Endo/exonuclease/phosphatase"/>
</dbReference>
<dbReference type="SUPFAM" id="SSF56219">
    <property type="entry name" value="DNase I-like"/>
    <property type="match status" value="1"/>
</dbReference>
<sequence length="1379" mass="156905">MTPINILAWNARGAAGAEFRRAIMDLKTRHLPRVLFITETRVGGIRAENIIRRIGYDGFYKVDPMGYAGGLWLLWDSAFVKMDIHGESFQEIQATMEVSNTRFLVSFIYASPIRERRKILWSNLMNIADIQSLPWLLCGDFNEVLAQDEKKGGLPASMSRIREFKHCIDYCGVTDLGFMGQKFTWMNKRDDGHVVFERLDRFLANPQWIHLFPLAINHHLPRIKSDHTPILLSTIPASPLVGQRPFRCERIWLGQKDFRVLVMNSWARASNIDEGLTLIREQAKFWNRNIFGNIFYRKNRLHKRLNGINLALQNRHSPGLIKLEQELSREYQEILRIEEELWASKSRVEWLQLGDSNTSFFHSNVIVRRSSNRILSLQDHSGSWIYEPARIKDHISEYFQNCFSTSPVCNIDFNVTLPCVSNSEHTALINIPSDGEIKNALFSIKPHKAPGVDGYHAAFFQIFWDILGKDIIPNIQNIFLSKTIPSSWNETIICLIPKIENPTDIKNFRPISLCNSLYKVVSKILVNRIKPLLPILIAENQAAFIKGRRANDNVILANEVIHSFNRKRSKKYGWMMISLDLEKAYDKINWSFISSVLSKMNFPSEITSLINECISSVSHQVLVNGTLTDKFFPSRGIRQGDPLSPFIFICCMQYLSSLIEEQVQGKKWMAPKLRNTPISHLLFADDVLLFARVDDLSISAIKHTLDNFLACSGLSINESKSSIWFSNNTPGSMRNNALRDLNFLVTEKPGQYLGSMLGSKGKHADFIPLLIKIQNRLDNWSNKFLSLAGKTTLINSVISPIVTFHTNSVVLPSKTSKSIDKSLRDFFWSSPGNRKRIHTINWEKICSPSSSGGLGIHRTKERNLALISKLAWQVNSNPNPLWAKVTNHYLRSSCNSFSTSGRAINRGFALVASNSFSYIGNGISTNVWKDNWFGKDSLRNMLVGPLNKNEDTINVYNFANDLGSWNWDNISFEVPQNIKDLISAVPCFKESDNEDITVCFFQKNGMFLLNSIYVDLISKNRPNSLSMHSCKWIWRSKCHYRLKFFLWLCANNGLPTKVNLIKRKIPIDASCPFCNSEDETSSHIFMECPFSQTIWQLTKCKLSNQTSEEFTSWLRSNCLDSTKGFAGYVGTDTALKAELWAISSGIKLASDLGQTFGDSLDLSFHTPSEKETSALINLLSTAFWYKVFINPSISDVLCTATAEALAMGKFVVCADHPPNEFFMSFPNCLTYKTSEDFVEKVKEALANEPYPLTPEERYQLLLEAATQRFMEYSELDKVLNKENDGVKSSTGNRKLIASDELERHGDYFVNLTIQLLTAFKKDLEPCITRIGTYVDDLKILSQRSGMSSRADNETTVLCSTGEIFQASPRTKEWAIISLR</sequence>
<dbReference type="SUPFAM" id="SSF56672">
    <property type="entry name" value="DNA/RNA polymerases"/>
    <property type="match status" value="1"/>
</dbReference>
<protein>
    <submittedName>
        <fullName evidence="2">Reverse transcriptase</fullName>
    </submittedName>
</protein>
<dbReference type="Proteomes" id="UP000634136">
    <property type="component" value="Unassembled WGS sequence"/>
</dbReference>
<gene>
    <name evidence="2" type="ORF">G2W53_003992</name>
</gene>
<accession>A0A835CGX1</accession>
<organism evidence="2 3">
    <name type="scientific">Senna tora</name>
    <dbReference type="NCBI Taxonomy" id="362788"/>
    <lineage>
        <taxon>Eukaryota</taxon>
        <taxon>Viridiplantae</taxon>
        <taxon>Streptophyta</taxon>
        <taxon>Embryophyta</taxon>
        <taxon>Tracheophyta</taxon>
        <taxon>Spermatophyta</taxon>
        <taxon>Magnoliopsida</taxon>
        <taxon>eudicotyledons</taxon>
        <taxon>Gunneridae</taxon>
        <taxon>Pentapetalae</taxon>
        <taxon>rosids</taxon>
        <taxon>fabids</taxon>
        <taxon>Fabales</taxon>
        <taxon>Fabaceae</taxon>
        <taxon>Caesalpinioideae</taxon>
        <taxon>Cassia clade</taxon>
        <taxon>Senna</taxon>
    </lineage>
</organism>
<comment type="caution">
    <text evidence="2">The sequence shown here is derived from an EMBL/GenBank/DDBJ whole genome shotgun (WGS) entry which is preliminary data.</text>
</comment>
<dbReference type="InterPro" id="IPR000477">
    <property type="entry name" value="RT_dom"/>
</dbReference>
<keyword evidence="2" id="KW-0548">Nucleotidyltransferase</keyword>
<proteinExistence type="predicted"/>
<dbReference type="CDD" id="cd01635">
    <property type="entry name" value="Glycosyltransferase_GTB-type"/>
    <property type="match status" value="1"/>
</dbReference>
<evidence type="ECO:0000313" key="2">
    <source>
        <dbReference type="EMBL" id="KAF7841694.1"/>
    </source>
</evidence>
<feature type="domain" description="Reverse transcriptase" evidence="1">
    <location>
        <begin position="477"/>
        <end position="757"/>
    </location>
</feature>
<dbReference type="InterPro" id="IPR026960">
    <property type="entry name" value="RVT-Znf"/>
</dbReference>
<dbReference type="EMBL" id="JAAIUW010000002">
    <property type="protein sequence ID" value="KAF7841694.1"/>
    <property type="molecule type" value="Genomic_DNA"/>
</dbReference>
<reference evidence="2" key="1">
    <citation type="submission" date="2020-09" db="EMBL/GenBank/DDBJ databases">
        <title>Genome-Enabled Discovery of Anthraquinone Biosynthesis in Senna tora.</title>
        <authorList>
            <person name="Kang S.-H."/>
            <person name="Pandey R.P."/>
            <person name="Lee C.-M."/>
            <person name="Sim J.-S."/>
            <person name="Jeong J.-T."/>
            <person name="Choi B.-S."/>
            <person name="Jung M."/>
            <person name="Ginzburg D."/>
            <person name="Zhao K."/>
            <person name="Won S.Y."/>
            <person name="Oh T.-J."/>
            <person name="Yu Y."/>
            <person name="Kim N.-H."/>
            <person name="Lee O.R."/>
            <person name="Lee T.-H."/>
            <person name="Bashyal P."/>
            <person name="Kim T.-S."/>
            <person name="Lee W.-H."/>
            <person name="Kawkins C."/>
            <person name="Kim C.-K."/>
            <person name="Kim J.S."/>
            <person name="Ahn B.O."/>
            <person name="Rhee S.Y."/>
            <person name="Sohng J.K."/>
        </authorList>
    </citation>
    <scope>NUCLEOTIDE SEQUENCE</scope>
    <source>
        <tissue evidence="2">Leaf</tissue>
    </source>
</reference>
<dbReference type="GO" id="GO:0003964">
    <property type="term" value="F:RNA-directed DNA polymerase activity"/>
    <property type="evidence" value="ECO:0007669"/>
    <property type="project" value="UniProtKB-KW"/>
</dbReference>
<dbReference type="Pfam" id="PF13966">
    <property type="entry name" value="zf-RVT"/>
    <property type="match status" value="1"/>
</dbReference>
<dbReference type="PANTHER" id="PTHR31635:SF196">
    <property type="entry name" value="REVERSE TRANSCRIPTASE DOMAIN-CONTAINING PROTEIN-RELATED"/>
    <property type="match status" value="1"/>
</dbReference>